<gene>
    <name evidence="1" type="ORF">FXV83_11185</name>
</gene>
<protein>
    <submittedName>
        <fullName evidence="1">Uncharacterized protein</fullName>
    </submittedName>
</protein>
<organism evidence="1 2">
    <name type="scientific">Bradyrhizobium hipponense</name>
    <dbReference type="NCBI Taxonomy" id="2605638"/>
    <lineage>
        <taxon>Bacteria</taxon>
        <taxon>Pseudomonadati</taxon>
        <taxon>Pseudomonadota</taxon>
        <taxon>Alphaproteobacteria</taxon>
        <taxon>Hyphomicrobiales</taxon>
        <taxon>Nitrobacteraceae</taxon>
        <taxon>Bradyrhizobium</taxon>
    </lineage>
</organism>
<evidence type="ECO:0000313" key="1">
    <source>
        <dbReference type="EMBL" id="TYO66496.1"/>
    </source>
</evidence>
<name>A0A5S4YQ29_9BRAD</name>
<proteinExistence type="predicted"/>
<evidence type="ECO:0000313" key="2">
    <source>
        <dbReference type="Proteomes" id="UP000324797"/>
    </source>
</evidence>
<accession>A0A5S4YQ29</accession>
<keyword evidence="2" id="KW-1185">Reference proteome</keyword>
<dbReference type="EMBL" id="VSTH01000034">
    <property type="protein sequence ID" value="TYO66496.1"/>
    <property type="molecule type" value="Genomic_DNA"/>
</dbReference>
<reference evidence="1 2" key="1">
    <citation type="submission" date="2019-08" db="EMBL/GenBank/DDBJ databases">
        <title>Bradyrhizobium hipponensis sp. nov., a rhizobium isolated from a Lupinus angustifolius root nodule in Tunisia.</title>
        <authorList>
            <person name="Off K."/>
            <person name="Rejili M."/>
            <person name="Mars M."/>
            <person name="Brachmann A."/>
            <person name="Marin M."/>
        </authorList>
    </citation>
    <scope>NUCLEOTIDE SEQUENCE [LARGE SCALE GENOMIC DNA]</scope>
    <source>
        <strain evidence="2">aSej3</strain>
    </source>
</reference>
<comment type="caution">
    <text evidence="1">The sequence shown here is derived from an EMBL/GenBank/DDBJ whole genome shotgun (WGS) entry which is preliminary data.</text>
</comment>
<sequence>MIMGKPRSRQPADIARARRRSLVALTAEVSRAVDEGLAMPPGSVTVDRQDAPQIAQAAPASTTVPTQEAASVIAATIEPPGSTTADLILDMAKDCQARALEGMKAGAHVALDYAKDLAKPRLAGGAPEVEGVAAAESHLIEAIGTAAECRTVVLELMKVNAGATLEYARELGRATTFADLVELSSAHARKQCELVLKQTELLKSLAQNIAKPGAR</sequence>
<dbReference type="AlphaFoldDB" id="A0A5S4YQ29"/>
<dbReference type="Proteomes" id="UP000324797">
    <property type="component" value="Unassembled WGS sequence"/>
</dbReference>